<evidence type="ECO:0000313" key="1">
    <source>
        <dbReference type="EMBL" id="MDO6575160.1"/>
    </source>
</evidence>
<protein>
    <submittedName>
        <fullName evidence="1">Uncharacterized protein</fullName>
    </submittedName>
</protein>
<accession>A0AAW7YWN2</accession>
<dbReference type="EMBL" id="JAUOQO010000289">
    <property type="protein sequence ID" value="MDO6575160.1"/>
    <property type="molecule type" value="Genomic_DNA"/>
</dbReference>
<proteinExistence type="predicted"/>
<keyword evidence="2" id="KW-1185">Reference proteome</keyword>
<comment type="caution">
    <text evidence="1">The sequence shown here is derived from an EMBL/GenBank/DDBJ whole genome shotgun (WGS) entry which is preliminary data.</text>
</comment>
<dbReference type="AlphaFoldDB" id="A0AAW7YWN2"/>
<dbReference type="Gene3D" id="3.20.20.140">
    <property type="entry name" value="Metal-dependent hydrolases"/>
    <property type="match status" value="1"/>
</dbReference>
<dbReference type="SUPFAM" id="SSF89550">
    <property type="entry name" value="PHP domain-like"/>
    <property type="match status" value="1"/>
</dbReference>
<feature type="non-terminal residue" evidence="1">
    <location>
        <position position="1"/>
    </location>
</feature>
<feature type="non-terminal residue" evidence="1">
    <location>
        <position position="93"/>
    </location>
</feature>
<organism evidence="1 2">
    <name type="scientific">Staphylococcus pasteuri_A</name>
    <dbReference type="NCBI Taxonomy" id="3062664"/>
    <lineage>
        <taxon>Bacteria</taxon>
        <taxon>Bacillati</taxon>
        <taxon>Bacillota</taxon>
        <taxon>Bacilli</taxon>
        <taxon>Bacillales</taxon>
        <taxon>Staphylococcaceae</taxon>
        <taxon>Staphylococcus</taxon>
    </lineage>
</organism>
<dbReference type="Proteomes" id="UP001170310">
    <property type="component" value="Unassembled WGS sequence"/>
</dbReference>
<dbReference type="InterPro" id="IPR016195">
    <property type="entry name" value="Pol/histidinol_Pase-like"/>
</dbReference>
<sequence>ELHGPQTSRGEPWHILAVGLPDDFAVPPADETGPDLARRARAAGAFVAIAHPHWYQLQLEDGLALDAAHAVEIYNHTCWMNSDRGDGLVMYEA</sequence>
<dbReference type="RefSeq" id="WP_303522108.1">
    <property type="nucleotide sequence ID" value="NZ_JAUOQO010000289.1"/>
</dbReference>
<gene>
    <name evidence="1" type="ORF">Q4528_13675</name>
</gene>
<name>A0AAW7YWN2_9STAP</name>
<evidence type="ECO:0000313" key="2">
    <source>
        <dbReference type="Proteomes" id="UP001170310"/>
    </source>
</evidence>
<reference evidence="1" key="1">
    <citation type="submission" date="2023-07" db="EMBL/GenBank/DDBJ databases">
        <title>Genome content predicts the carbon catabolic preferences of heterotrophic bacteria.</title>
        <authorList>
            <person name="Gralka M."/>
        </authorList>
    </citation>
    <scope>NUCLEOTIDE SEQUENCE</scope>
    <source>
        <strain evidence="1">E2R20</strain>
    </source>
</reference>